<dbReference type="AlphaFoldDB" id="A0A438E1D5"/>
<organism evidence="1 2">
    <name type="scientific">Vitis vinifera</name>
    <name type="common">Grape</name>
    <dbReference type="NCBI Taxonomy" id="29760"/>
    <lineage>
        <taxon>Eukaryota</taxon>
        <taxon>Viridiplantae</taxon>
        <taxon>Streptophyta</taxon>
        <taxon>Embryophyta</taxon>
        <taxon>Tracheophyta</taxon>
        <taxon>Spermatophyta</taxon>
        <taxon>Magnoliopsida</taxon>
        <taxon>eudicotyledons</taxon>
        <taxon>Gunneridae</taxon>
        <taxon>Pentapetalae</taxon>
        <taxon>rosids</taxon>
        <taxon>Vitales</taxon>
        <taxon>Vitaceae</taxon>
        <taxon>Viteae</taxon>
        <taxon>Vitis</taxon>
    </lineage>
</organism>
<name>A0A438E1D5_VITVI</name>
<gene>
    <name evidence="1" type="ORF">CK203_068281</name>
</gene>
<dbReference type="EMBL" id="QGNW01001434">
    <property type="protein sequence ID" value="RVW41511.1"/>
    <property type="molecule type" value="Genomic_DNA"/>
</dbReference>
<evidence type="ECO:0000313" key="2">
    <source>
        <dbReference type="Proteomes" id="UP000288805"/>
    </source>
</evidence>
<comment type="caution">
    <text evidence="1">The sequence shown here is derived from an EMBL/GenBank/DDBJ whole genome shotgun (WGS) entry which is preliminary data.</text>
</comment>
<sequence length="95" mass="10562">MIMADGREAEVPRLSGLANGIVEEGKGDVLERDTQERMEEGNEMGKSCWQSSCLLRNKNSGDAKGSYSKLRSEEIFRMENCGFKGYNGWYSGDLG</sequence>
<reference evidence="1 2" key="1">
    <citation type="journal article" date="2018" name="PLoS Genet.">
        <title>Population sequencing reveals clonal diversity and ancestral inbreeding in the grapevine cultivar Chardonnay.</title>
        <authorList>
            <person name="Roach M.J."/>
            <person name="Johnson D.L."/>
            <person name="Bohlmann J."/>
            <person name="van Vuuren H.J."/>
            <person name="Jones S.J."/>
            <person name="Pretorius I.S."/>
            <person name="Schmidt S.A."/>
            <person name="Borneman A.R."/>
        </authorList>
    </citation>
    <scope>NUCLEOTIDE SEQUENCE [LARGE SCALE GENOMIC DNA]</scope>
    <source>
        <strain evidence="2">cv. Chardonnay</strain>
        <tissue evidence="1">Leaf</tissue>
    </source>
</reference>
<evidence type="ECO:0000313" key="1">
    <source>
        <dbReference type="EMBL" id="RVW41511.1"/>
    </source>
</evidence>
<accession>A0A438E1D5</accession>
<protein>
    <submittedName>
        <fullName evidence="1">Uncharacterized protein</fullName>
    </submittedName>
</protein>
<dbReference type="Proteomes" id="UP000288805">
    <property type="component" value="Unassembled WGS sequence"/>
</dbReference>
<proteinExistence type="predicted"/>